<reference evidence="1 2" key="1">
    <citation type="submission" date="2014-03" db="EMBL/GenBank/DDBJ databases">
        <title>Bradyrhizobium valentinum sp. nov., isolated from effective nodules of Lupinus mariae-josephae, a lupine endemic of basic-lime soils in Eastern Spain.</title>
        <authorList>
            <person name="Duran D."/>
            <person name="Rey L."/>
            <person name="Navarro A."/>
            <person name="Busquets A."/>
            <person name="Imperial J."/>
            <person name="Ruiz-Argueso T."/>
        </authorList>
    </citation>
    <scope>NUCLEOTIDE SEQUENCE [LARGE SCALE GENOMIC DNA]</scope>
    <source>
        <strain evidence="1 2">LmjM3</strain>
    </source>
</reference>
<comment type="caution">
    <text evidence="1">The sequence shown here is derived from an EMBL/GenBank/DDBJ whole genome shotgun (WGS) entry which is preliminary data.</text>
</comment>
<protein>
    <submittedName>
        <fullName evidence="1">Uncharacterized protein</fullName>
    </submittedName>
</protein>
<dbReference type="AlphaFoldDB" id="A0A0R3L5L4"/>
<organism evidence="1 2">
    <name type="scientific">Bradyrhizobium valentinum</name>
    <dbReference type="NCBI Taxonomy" id="1518501"/>
    <lineage>
        <taxon>Bacteria</taxon>
        <taxon>Pseudomonadati</taxon>
        <taxon>Pseudomonadota</taxon>
        <taxon>Alphaproteobacteria</taxon>
        <taxon>Hyphomicrobiales</taxon>
        <taxon>Nitrobacteraceae</taxon>
        <taxon>Bradyrhizobium</taxon>
    </lineage>
</organism>
<gene>
    <name evidence="1" type="ORF">CP49_03790</name>
</gene>
<name>A0A0R3L5L4_9BRAD</name>
<accession>A0A0R3L5L4</accession>
<dbReference type="Proteomes" id="UP000051913">
    <property type="component" value="Unassembled WGS sequence"/>
</dbReference>
<dbReference type="EMBL" id="LLXX01000143">
    <property type="protein sequence ID" value="KRR03082.1"/>
    <property type="molecule type" value="Genomic_DNA"/>
</dbReference>
<keyword evidence="2" id="KW-1185">Reference proteome</keyword>
<dbReference type="RefSeq" id="WP_197423228.1">
    <property type="nucleotide sequence ID" value="NZ_LLXX01000143.1"/>
</dbReference>
<proteinExistence type="predicted"/>
<sequence>MTPSQSSRSTGPEVSNAIDGPAAAALAEAFRRFDAENSLSVADGRRVAALRVGSLAPEAAHLTQLRARSPERWYRWLRLLDDLNLLRFA</sequence>
<evidence type="ECO:0000313" key="1">
    <source>
        <dbReference type="EMBL" id="KRR03082.1"/>
    </source>
</evidence>
<evidence type="ECO:0000313" key="2">
    <source>
        <dbReference type="Proteomes" id="UP000051913"/>
    </source>
</evidence>